<dbReference type="InterPro" id="IPR043504">
    <property type="entry name" value="Peptidase_S1_PA_chymotrypsin"/>
</dbReference>
<evidence type="ECO:0000256" key="1">
    <source>
        <dbReference type="ARBA" id="ARBA00023157"/>
    </source>
</evidence>
<reference evidence="5" key="1">
    <citation type="submission" date="2020-11" db="EMBL/GenBank/DDBJ databases">
        <authorList>
            <person name="Tran Van P."/>
        </authorList>
    </citation>
    <scope>NUCLEOTIDE SEQUENCE</scope>
</reference>
<dbReference type="EMBL" id="LR901649">
    <property type="protein sequence ID" value="CAD7249079.1"/>
    <property type="molecule type" value="Genomic_DNA"/>
</dbReference>
<dbReference type="InterPro" id="IPR009003">
    <property type="entry name" value="Peptidase_S1_PA"/>
</dbReference>
<proteinExistence type="predicted"/>
<dbReference type="InterPro" id="IPR001254">
    <property type="entry name" value="Trypsin_dom"/>
</dbReference>
<dbReference type="PROSITE" id="PS50240">
    <property type="entry name" value="TRYPSIN_DOM"/>
    <property type="match status" value="1"/>
</dbReference>
<keyword evidence="6" id="KW-1185">Reference proteome</keyword>
<evidence type="ECO:0000313" key="5">
    <source>
        <dbReference type="EMBL" id="CAD7249079.1"/>
    </source>
</evidence>
<dbReference type="OrthoDB" id="93664at2759"/>
<dbReference type="InterPro" id="IPR001314">
    <property type="entry name" value="Peptidase_S1A"/>
</dbReference>
<keyword evidence="1" id="KW-1015">Disulfide bond</keyword>
<dbReference type="AlphaFoldDB" id="A0A7R8XG96"/>
<dbReference type="PANTHER" id="PTHR24252:SF28">
    <property type="entry name" value="TRANSMEMBRANE PROTEASE SERINE 11C ISOFORM X1"/>
    <property type="match status" value="1"/>
</dbReference>
<dbReference type="CDD" id="cd00190">
    <property type="entry name" value="Tryp_SPc"/>
    <property type="match status" value="1"/>
</dbReference>
<feature type="signal peptide" evidence="3">
    <location>
        <begin position="1"/>
        <end position="22"/>
    </location>
</feature>
<dbReference type="EMBL" id="CAJPEV010002132">
    <property type="protein sequence ID" value="CAG0895785.1"/>
    <property type="molecule type" value="Genomic_DNA"/>
</dbReference>
<feature type="domain" description="Peptidase S1" evidence="4">
    <location>
        <begin position="198"/>
        <end position="432"/>
    </location>
</feature>
<name>A0A7R8XG96_9CRUS</name>
<gene>
    <name evidence="5" type="ORF">DSTB1V02_LOCUS8880</name>
</gene>
<accession>A0A7R8XG96</accession>
<dbReference type="PANTHER" id="PTHR24252">
    <property type="entry name" value="ACROSIN-RELATED"/>
    <property type="match status" value="1"/>
</dbReference>
<keyword evidence="2" id="KW-0720">Serine protease</keyword>
<keyword evidence="2" id="KW-0378">Hydrolase</keyword>
<dbReference type="Proteomes" id="UP000677054">
    <property type="component" value="Unassembled WGS sequence"/>
</dbReference>
<dbReference type="PROSITE" id="PS00135">
    <property type="entry name" value="TRYPSIN_SER"/>
    <property type="match status" value="1"/>
</dbReference>
<feature type="chain" id="PRO_5036209200" description="Peptidase S1 domain-containing protein" evidence="3">
    <location>
        <begin position="23"/>
        <end position="440"/>
    </location>
</feature>
<evidence type="ECO:0000313" key="6">
    <source>
        <dbReference type="Proteomes" id="UP000677054"/>
    </source>
</evidence>
<dbReference type="SUPFAM" id="SSF50494">
    <property type="entry name" value="Trypsin-like serine proteases"/>
    <property type="match status" value="1"/>
</dbReference>
<dbReference type="PRINTS" id="PR00722">
    <property type="entry name" value="CHYMOTRYPSIN"/>
</dbReference>
<keyword evidence="2" id="KW-0645">Protease</keyword>
<dbReference type="GO" id="GO:0004252">
    <property type="term" value="F:serine-type endopeptidase activity"/>
    <property type="evidence" value="ECO:0007669"/>
    <property type="project" value="InterPro"/>
</dbReference>
<dbReference type="PROSITE" id="PS00134">
    <property type="entry name" value="TRYPSIN_HIS"/>
    <property type="match status" value="1"/>
</dbReference>
<evidence type="ECO:0000256" key="2">
    <source>
        <dbReference type="RuleBase" id="RU363034"/>
    </source>
</evidence>
<dbReference type="Pfam" id="PF00089">
    <property type="entry name" value="Trypsin"/>
    <property type="match status" value="1"/>
</dbReference>
<dbReference type="InterPro" id="IPR033116">
    <property type="entry name" value="TRYPSIN_SER"/>
</dbReference>
<evidence type="ECO:0000259" key="4">
    <source>
        <dbReference type="PROSITE" id="PS50240"/>
    </source>
</evidence>
<dbReference type="SMART" id="SM00020">
    <property type="entry name" value="Tryp_SPc"/>
    <property type="match status" value="1"/>
</dbReference>
<evidence type="ECO:0000256" key="3">
    <source>
        <dbReference type="SAM" id="SignalP"/>
    </source>
</evidence>
<organism evidence="5">
    <name type="scientific">Darwinula stevensoni</name>
    <dbReference type="NCBI Taxonomy" id="69355"/>
    <lineage>
        <taxon>Eukaryota</taxon>
        <taxon>Metazoa</taxon>
        <taxon>Ecdysozoa</taxon>
        <taxon>Arthropoda</taxon>
        <taxon>Crustacea</taxon>
        <taxon>Oligostraca</taxon>
        <taxon>Ostracoda</taxon>
        <taxon>Podocopa</taxon>
        <taxon>Podocopida</taxon>
        <taxon>Darwinulocopina</taxon>
        <taxon>Darwinuloidea</taxon>
        <taxon>Darwinulidae</taxon>
        <taxon>Darwinula</taxon>
    </lineage>
</organism>
<dbReference type="FunFam" id="2.40.10.10:FF:000068">
    <property type="entry name" value="transmembrane protease serine 2"/>
    <property type="match status" value="1"/>
</dbReference>
<sequence>MEMSLITVFLSLLLLANVQVTSLSINVGSGKGVLPIRQRKRQTPSCGTSVSLAQGTSYPLISQNFPQNHPFLHFCSWSYTCPTAMTLQCSSFQLASSAQCWQSAFIYNNNHLCGSATNLLNPVNVGTSLSVILYAIMTSGPGFKCTVTCGQFIKASRDGGYRPDDDYDNATTSLYKRTENQVRADPFANLTQTDLDRIIGGTPVPNQGKYPWMAWMGSGPGVFNCGGALINDRYVLTAAHCIGSNNSTATFYVNLGDLDRSSTTESVSIQIPATAIVYPTWDPNVFYRNDIALLKLQTPVDFQKYPHIRPVCLSSSIFPAAGATVAIVGWGRLAFGGNLPTTLMETTVKLLNDTTCSNTWGSVVDSNVICAQETGKNTCNGDSGGPLLYRTPAGYFLEIGVTSFGSNCRVEFGGGFTKTTNYVNSFIRSNTLDAVWCPAP</sequence>
<dbReference type="GO" id="GO:0006508">
    <property type="term" value="P:proteolysis"/>
    <property type="evidence" value="ECO:0007669"/>
    <property type="project" value="UniProtKB-KW"/>
</dbReference>
<dbReference type="InterPro" id="IPR018114">
    <property type="entry name" value="TRYPSIN_HIS"/>
</dbReference>
<dbReference type="Gene3D" id="2.40.10.10">
    <property type="entry name" value="Trypsin-like serine proteases"/>
    <property type="match status" value="1"/>
</dbReference>
<keyword evidence="3" id="KW-0732">Signal</keyword>
<protein>
    <recommendedName>
        <fullName evidence="4">Peptidase S1 domain-containing protein</fullName>
    </recommendedName>
</protein>